<evidence type="ECO:0000313" key="1">
    <source>
        <dbReference type="EMBL" id="KAG7043985.1"/>
    </source>
</evidence>
<gene>
    <name evidence="1" type="ORF">JMJ77_011805</name>
</gene>
<organism evidence="1 2">
    <name type="scientific">Colletotrichum scovillei</name>
    <dbReference type="NCBI Taxonomy" id="1209932"/>
    <lineage>
        <taxon>Eukaryota</taxon>
        <taxon>Fungi</taxon>
        <taxon>Dikarya</taxon>
        <taxon>Ascomycota</taxon>
        <taxon>Pezizomycotina</taxon>
        <taxon>Sordariomycetes</taxon>
        <taxon>Hypocreomycetidae</taxon>
        <taxon>Glomerellales</taxon>
        <taxon>Glomerellaceae</taxon>
        <taxon>Colletotrichum</taxon>
        <taxon>Colletotrichum acutatum species complex</taxon>
    </lineage>
</organism>
<keyword evidence="2" id="KW-1185">Reference proteome</keyword>
<reference evidence="1" key="1">
    <citation type="submission" date="2021-05" db="EMBL/GenBank/DDBJ databases">
        <title>Comparative genomics of three Colletotrichum scovillei strains and genetic complementation revealed genes involved fungal growth and virulence on chili pepper.</title>
        <authorList>
            <person name="Hsieh D.-K."/>
            <person name="Chuang S.-C."/>
            <person name="Chen C.-Y."/>
            <person name="Chao Y.-T."/>
            <person name="Lu M.-Y.J."/>
            <person name="Lee M.-H."/>
            <person name="Shih M.-C."/>
        </authorList>
    </citation>
    <scope>NUCLEOTIDE SEQUENCE</scope>
    <source>
        <strain evidence="1">Coll-153</strain>
    </source>
</reference>
<comment type="caution">
    <text evidence="1">The sequence shown here is derived from an EMBL/GenBank/DDBJ whole genome shotgun (WGS) entry which is preliminary data.</text>
</comment>
<accession>A0A9P7QV32</accession>
<protein>
    <submittedName>
        <fullName evidence="1">Uncharacterized protein</fullName>
    </submittedName>
</protein>
<evidence type="ECO:0000313" key="2">
    <source>
        <dbReference type="Proteomes" id="UP000699042"/>
    </source>
</evidence>
<dbReference type="AlphaFoldDB" id="A0A9P7QV32"/>
<name>A0A9P7QV32_9PEZI</name>
<dbReference type="Proteomes" id="UP000699042">
    <property type="component" value="Unassembled WGS sequence"/>
</dbReference>
<proteinExistence type="predicted"/>
<dbReference type="EMBL" id="JAESDN010000011">
    <property type="protein sequence ID" value="KAG7043985.1"/>
    <property type="molecule type" value="Genomic_DNA"/>
</dbReference>
<sequence length="176" mass="17875">MSKPLATSPQLGKGNRALTVSRLSNPSPNVLDALADINGRLVLLKHEIADLVLGGGDPAGVVAVEVDADSGGEGAAAAALVDLAVLVEGGDDLEVAGLPLPVGVVDALEAEARVGLAGLRVEGLGAVVCGDEGGAEKDGGEEGRELHLWKMGWSVFCDREGGWLRGREGVVLPLRC</sequence>